<comment type="caution">
    <text evidence="1">The sequence shown here is derived from an EMBL/GenBank/DDBJ whole genome shotgun (WGS) entry which is preliminary data.</text>
</comment>
<dbReference type="EMBL" id="VOKX01000009">
    <property type="protein sequence ID" value="KAB7850144.1"/>
    <property type="molecule type" value="Genomic_DNA"/>
</dbReference>
<keyword evidence="2" id="KW-1185">Reference proteome</keyword>
<sequence length="123" mass="13492">MADWRDLTEEDGFDRLARTYDIIAGVCSMLPLPINLISGEGAKVGDVIDGIADVCRIVKETPIPGHVEAAIFSSCTYWLAAMEIFAAFRARPIDYRANAFAMLILDSELSIEPAIAWLAEDGR</sequence>
<evidence type="ECO:0000313" key="1">
    <source>
        <dbReference type="EMBL" id="KAB7850144.1"/>
    </source>
</evidence>
<protein>
    <submittedName>
        <fullName evidence="1">Uncharacterized protein</fullName>
    </submittedName>
</protein>
<dbReference type="AlphaFoldDB" id="A0A5N5WD96"/>
<reference evidence="1 2" key="1">
    <citation type="journal article" date="2019" name="Microb. Cell Fact.">
        <title>Exploring novel herbicidin analogues by transcriptional regulator overexpression and MS/MS molecular networking.</title>
        <authorList>
            <person name="Shi Y."/>
            <person name="Gu R."/>
            <person name="Li Y."/>
            <person name="Wang X."/>
            <person name="Ren W."/>
            <person name="Li X."/>
            <person name="Wang L."/>
            <person name="Xie Y."/>
            <person name="Hong B."/>
        </authorList>
    </citation>
    <scope>NUCLEOTIDE SEQUENCE [LARGE SCALE GENOMIC DNA]</scope>
    <source>
        <strain evidence="1 2">US-43</strain>
    </source>
</reference>
<organism evidence="1 2">
    <name type="scientific">Streptomyces mobaraensis</name>
    <name type="common">Streptoverticillium mobaraense</name>
    <dbReference type="NCBI Taxonomy" id="35621"/>
    <lineage>
        <taxon>Bacteria</taxon>
        <taxon>Bacillati</taxon>
        <taxon>Actinomycetota</taxon>
        <taxon>Actinomycetes</taxon>
        <taxon>Kitasatosporales</taxon>
        <taxon>Streptomycetaceae</taxon>
        <taxon>Streptomyces</taxon>
    </lineage>
</organism>
<evidence type="ECO:0000313" key="2">
    <source>
        <dbReference type="Proteomes" id="UP000327000"/>
    </source>
</evidence>
<proteinExistence type="predicted"/>
<dbReference type="Proteomes" id="UP000327000">
    <property type="component" value="Unassembled WGS sequence"/>
</dbReference>
<name>A0A5N5WD96_STRMB</name>
<accession>A0A5N5WD96</accession>
<dbReference type="RefSeq" id="WP_152262683.1">
    <property type="nucleotide sequence ID" value="NZ_VOKX01000009.1"/>
</dbReference>
<gene>
    <name evidence="1" type="ORF">FRZ00_05965</name>
</gene>